<accession>A0A507B4N2</accession>
<organism evidence="3 4">
    <name type="scientific">Thyridium curvatum</name>
    <dbReference type="NCBI Taxonomy" id="1093900"/>
    <lineage>
        <taxon>Eukaryota</taxon>
        <taxon>Fungi</taxon>
        <taxon>Dikarya</taxon>
        <taxon>Ascomycota</taxon>
        <taxon>Pezizomycotina</taxon>
        <taxon>Sordariomycetes</taxon>
        <taxon>Sordariomycetidae</taxon>
        <taxon>Thyridiales</taxon>
        <taxon>Thyridiaceae</taxon>
        <taxon>Thyridium</taxon>
    </lineage>
</organism>
<dbReference type="InParanoid" id="A0A507B4N2"/>
<keyword evidence="2" id="KW-0472">Membrane</keyword>
<dbReference type="EMBL" id="SKBQ01000014">
    <property type="protein sequence ID" value="TPX17222.1"/>
    <property type="molecule type" value="Genomic_DNA"/>
</dbReference>
<dbReference type="Pfam" id="PF06966">
    <property type="entry name" value="DUF1295"/>
    <property type="match status" value="1"/>
</dbReference>
<dbReference type="PANTHER" id="PTHR32251:SF15">
    <property type="entry name" value="3-OXO-5-ALPHA-STEROID 4-DEHYDROGENASE (DUF1295)"/>
    <property type="match status" value="1"/>
</dbReference>
<evidence type="ECO:0000313" key="3">
    <source>
        <dbReference type="EMBL" id="TPX17222.1"/>
    </source>
</evidence>
<feature type="transmembrane region" description="Helical" evidence="2">
    <location>
        <begin position="12"/>
        <end position="35"/>
    </location>
</feature>
<feature type="transmembrane region" description="Helical" evidence="2">
    <location>
        <begin position="108"/>
        <end position="130"/>
    </location>
</feature>
<feature type="region of interest" description="Disordered" evidence="1">
    <location>
        <begin position="318"/>
        <end position="350"/>
    </location>
</feature>
<name>A0A507B4N2_9PEZI</name>
<evidence type="ECO:0000313" key="4">
    <source>
        <dbReference type="Proteomes" id="UP000319257"/>
    </source>
</evidence>
<keyword evidence="2" id="KW-1133">Transmembrane helix</keyword>
<dbReference type="OrthoDB" id="67965at2759"/>
<sequence>MARDPVRVLDDYYLAITLLVTVGYQLAFFAVAFALKFDKLTDFAGGTNFALLAALTLALSRRPDTRQLVASLLLAAWALRLAGFLLFRVLRTGSDARFDGKRDRFLPFLGFWVFQMLWVWAVSLPVTVLNSPAVQASGYVQRGFGTPCDVAGVVMFGVGFLVESVSDLQRFLWREKHGGGGGAFCSSGLFALSRHPNYFGEILLQFGIFTIAVSPAACGYIGGQPFKALYATILGPCFLTCLLMFVSGLPLSERSGAKKRYEKGGETWANYQRYLERTSVLIPFPPQLYAHLPTFIKRTVFLEFPMYVFDPAKHADAGQGQAAAEEGNHQGGDRQSREGLVGKQQQERRS</sequence>
<gene>
    <name evidence="3" type="ORF">E0L32_003340</name>
</gene>
<feature type="transmembrane region" description="Helical" evidence="2">
    <location>
        <begin position="202"/>
        <end position="222"/>
    </location>
</feature>
<dbReference type="AlphaFoldDB" id="A0A507B4N2"/>
<feature type="transmembrane region" description="Helical" evidence="2">
    <location>
        <begin position="67"/>
        <end position="87"/>
    </location>
</feature>
<comment type="caution">
    <text evidence="3">The sequence shown here is derived from an EMBL/GenBank/DDBJ whole genome shotgun (WGS) entry which is preliminary data.</text>
</comment>
<dbReference type="Gene3D" id="1.20.120.1630">
    <property type="match status" value="1"/>
</dbReference>
<protein>
    <submittedName>
        <fullName evidence="3">Uncharacterized protein</fullName>
    </submittedName>
</protein>
<dbReference type="RefSeq" id="XP_030998933.1">
    <property type="nucleotide sequence ID" value="XM_031137630.1"/>
</dbReference>
<feature type="transmembrane region" description="Helical" evidence="2">
    <location>
        <begin position="150"/>
        <end position="168"/>
    </location>
</feature>
<dbReference type="PANTHER" id="PTHR32251">
    <property type="entry name" value="3-OXO-5-ALPHA-STEROID 4-DEHYDROGENASE"/>
    <property type="match status" value="1"/>
</dbReference>
<feature type="transmembrane region" description="Helical" evidence="2">
    <location>
        <begin position="228"/>
        <end position="251"/>
    </location>
</feature>
<keyword evidence="4" id="KW-1185">Reference proteome</keyword>
<proteinExistence type="predicted"/>
<dbReference type="InterPro" id="IPR010721">
    <property type="entry name" value="UstE-like"/>
</dbReference>
<dbReference type="PROSITE" id="PS50244">
    <property type="entry name" value="S5A_REDUCTASE"/>
    <property type="match status" value="1"/>
</dbReference>
<evidence type="ECO:0000256" key="2">
    <source>
        <dbReference type="SAM" id="Phobius"/>
    </source>
</evidence>
<feature type="compositionally biased region" description="Basic and acidic residues" evidence="1">
    <location>
        <begin position="326"/>
        <end position="337"/>
    </location>
</feature>
<keyword evidence="2" id="KW-0812">Transmembrane</keyword>
<dbReference type="Proteomes" id="UP000319257">
    <property type="component" value="Unassembled WGS sequence"/>
</dbReference>
<reference evidence="3 4" key="1">
    <citation type="submission" date="2019-06" db="EMBL/GenBank/DDBJ databases">
        <title>Draft genome sequence of the filamentous fungus Phialemoniopsis curvata isolated from diesel fuel.</title>
        <authorList>
            <person name="Varaljay V.A."/>
            <person name="Lyon W.J."/>
            <person name="Crouch A.L."/>
            <person name="Drake C.E."/>
            <person name="Hollomon J.M."/>
            <person name="Nadeau L.J."/>
            <person name="Nunn H.S."/>
            <person name="Stevenson B.S."/>
            <person name="Bojanowski C.L."/>
            <person name="Crookes-Goodson W.J."/>
        </authorList>
    </citation>
    <scope>NUCLEOTIDE SEQUENCE [LARGE SCALE GENOMIC DNA]</scope>
    <source>
        <strain evidence="3 4">D216</strain>
    </source>
</reference>
<evidence type="ECO:0000256" key="1">
    <source>
        <dbReference type="SAM" id="MobiDB-lite"/>
    </source>
</evidence>
<dbReference type="GeneID" id="41970787"/>
<dbReference type="GO" id="GO:0016020">
    <property type="term" value="C:membrane"/>
    <property type="evidence" value="ECO:0007669"/>
    <property type="project" value="TreeGrafter"/>
</dbReference>